<reference evidence="2" key="1">
    <citation type="journal article" date="2015" name="Nature">
        <title>Complex archaea that bridge the gap between prokaryotes and eukaryotes.</title>
        <authorList>
            <person name="Spang A."/>
            <person name="Saw J.H."/>
            <person name="Jorgensen S.L."/>
            <person name="Zaremba-Niedzwiedzka K."/>
            <person name="Martijn J."/>
            <person name="Lind A.E."/>
            <person name="van Eijk R."/>
            <person name="Schleper C."/>
            <person name="Guy L."/>
            <person name="Ettema T.J."/>
        </authorList>
    </citation>
    <scope>NUCLEOTIDE SEQUENCE</scope>
</reference>
<name>A0A0F9K2P6_9ZZZZ</name>
<evidence type="ECO:0000256" key="1">
    <source>
        <dbReference type="SAM" id="Phobius"/>
    </source>
</evidence>
<keyword evidence="1" id="KW-0812">Transmembrane</keyword>
<proteinExistence type="predicted"/>
<feature type="transmembrane region" description="Helical" evidence="1">
    <location>
        <begin position="15"/>
        <end position="35"/>
    </location>
</feature>
<dbReference type="AlphaFoldDB" id="A0A0F9K2P6"/>
<organism evidence="2">
    <name type="scientific">marine sediment metagenome</name>
    <dbReference type="NCBI Taxonomy" id="412755"/>
    <lineage>
        <taxon>unclassified sequences</taxon>
        <taxon>metagenomes</taxon>
        <taxon>ecological metagenomes</taxon>
    </lineage>
</organism>
<keyword evidence="1" id="KW-1133">Transmembrane helix</keyword>
<accession>A0A0F9K2P6</accession>
<gene>
    <name evidence="2" type="ORF">LCGC14_1456050</name>
</gene>
<evidence type="ECO:0008006" key="3">
    <source>
        <dbReference type="Google" id="ProtNLM"/>
    </source>
</evidence>
<keyword evidence="1" id="KW-0472">Membrane</keyword>
<dbReference type="EMBL" id="LAZR01010081">
    <property type="protein sequence ID" value="KKM68921.1"/>
    <property type="molecule type" value="Genomic_DNA"/>
</dbReference>
<dbReference type="InterPro" id="IPR032314">
    <property type="entry name" value="DUF4845"/>
</dbReference>
<protein>
    <recommendedName>
        <fullName evidence="3">DUF4845 domain-containing protein</fullName>
    </recommendedName>
</protein>
<sequence length="129" mass="14401">MTKNNLPAMGRQSGASALVVLIMVLFFGSLLALVIKVGPAYMDDLTIQEALESLDGTEGLSQMGPAQLRRLINKRLSINNIRDLEARDITIEKDGELAVINVNYEVRNTIFRNADIVVHFQHKYEMKGK</sequence>
<dbReference type="Pfam" id="PF16137">
    <property type="entry name" value="DUF4845"/>
    <property type="match status" value="1"/>
</dbReference>
<comment type="caution">
    <text evidence="2">The sequence shown here is derived from an EMBL/GenBank/DDBJ whole genome shotgun (WGS) entry which is preliminary data.</text>
</comment>
<evidence type="ECO:0000313" key="2">
    <source>
        <dbReference type="EMBL" id="KKM68921.1"/>
    </source>
</evidence>